<proteinExistence type="inferred from homology"/>
<dbReference type="OrthoDB" id="9801455at2"/>
<sequence length="331" mass="38384">MKTHKYIFFGLLFIFLSATIATAQERRYIPKQSNEYVRIYKPDGDYFFGPETPNLKEGKWYDEWVSNDHTFVKGDDGKWHIFGITHPLVETNPLSKGIHEGEYASFHAVSAATNFKETVKKHHYNDLPKILAPKDRPGEIPANHAPYIIRKNGLFQMVYGHSPIRLAVSTNLYDWEPKGELFSDPDGARDPNVLFHKGTYYLTYCSIKSVRMVTSKDLIHWSNPQTILKTNTFDPESPSMIFYKNTFYLFVCAWEDDWDGTDIQGAYTHKAYVYNSDDLSDFGVDNEKEITVLNSHAPEIFQGEDGQWYISSVEWPYRGVSIDKLEWEEKK</sequence>
<gene>
    <name evidence="6" type="ORF">SAMN04488514_10788</name>
</gene>
<feature type="chain" id="PRO_5011523954" evidence="5">
    <location>
        <begin position="24"/>
        <end position="331"/>
    </location>
</feature>
<dbReference type="GO" id="GO:0004553">
    <property type="term" value="F:hydrolase activity, hydrolyzing O-glycosyl compounds"/>
    <property type="evidence" value="ECO:0007669"/>
    <property type="project" value="InterPro"/>
</dbReference>
<dbReference type="SUPFAM" id="SSF75005">
    <property type="entry name" value="Arabinanase/levansucrase/invertase"/>
    <property type="match status" value="1"/>
</dbReference>
<evidence type="ECO:0000256" key="1">
    <source>
        <dbReference type="ARBA" id="ARBA00009865"/>
    </source>
</evidence>
<evidence type="ECO:0000256" key="2">
    <source>
        <dbReference type="ARBA" id="ARBA00022801"/>
    </source>
</evidence>
<dbReference type="RefSeq" id="WP_089890774.1">
    <property type="nucleotide sequence ID" value="NZ_FNGV01000007.1"/>
</dbReference>
<keyword evidence="2 4" id="KW-0378">Hydrolase</keyword>
<dbReference type="EMBL" id="FNGV01000007">
    <property type="protein sequence ID" value="SDM29932.1"/>
    <property type="molecule type" value="Genomic_DNA"/>
</dbReference>
<dbReference type="AlphaFoldDB" id="A0A1G9S3D0"/>
<dbReference type="GO" id="GO:0005975">
    <property type="term" value="P:carbohydrate metabolic process"/>
    <property type="evidence" value="ECO:0007669"/>
    <property type="project" value="InterPro"/>
</dbReference>
<keyword evidence="3 4" id="KW-0326">Glycosidase</keyword>
<keyword evidence="7" id="KW-1185">Reference proteome</keyword>
<evidence type="ECO:0000256" key="5">
    <source>
        <dbReference type="SAM" id="SignalP"/>
    </source>
</evidence>
<evidence type="ECO:0000256" key="4">
    <source>
        <dbReference type="RuleBase" id="RU361187"/>
    </source>
</evidence>
<dbReference type="InterPro" id="IPR006710">
    <property type="entry name" value="Glyco_hydro_43"/>
</dbReference>
<dbReference type="STRING" id="192904.SAMN04488514_10788"/>
<dbReference type="Gene3D" id="2.115.10.20">
    <property type="entry name" value="Glycosyl hydrolase domain, family 43"/>
    <property type="match status" value="2"/>
</dbReference>
<protein>
    <submittedName>
        <fullName evidence="6">Beta-fructofuranosidase</fullName>
    </submittedName>
</protein>
<comment type="similarity">
    <text evidence="1 4">Belongs to the glycosyl hydrolase 43 family.</text>
</comment>
<dbReference type="InterPro" id="IPR023296">
    <property type="entry name" value="Glyco_hydro_beta-prop_sf"/>
</dbReference>
<evidence type="ECO:0000256" key="3">
    <source>
        <dbReference type="ARBA" id="ARBA00023295"/>
    </source>
</evidence>
<reference evidence="7" key="1">
    <citation type="submission" date="2016-10" db="EMBL/GenBank/DDBJ databases">
        <authorList>
            <person name="Varghese N."/>
            <person name="Submissions S."/>
        </authorList>
    </citation>
    <scope>NUCLEOTIDE SEQUENCE [LARGE SCALE GENOMIC DNA]</scope>
    <source>
        <strain evidence="7">DSM 19886</strain>
    </source>
</reference>
<keyword evidence="5" id="KW-0732">Signal</keyword>
<evidence type="ECO:0000313" key="7">
    <source>
        <dbReference type="Proteomes" id="UP000199440"/>
    </source>
</evidence>
<evidence type="ECO:0000313" key="6">
    <source>
        <dbReference type="EMBL" id="SDM29932.1"/>
    </source>
</evidence>
<name>A0A1G9S3D0_9FLAO</name>
<dbReference type="Pfam" id="PF04616">
    <property type="entry name" value="Glyco_hydro_43"/>
    <property type="match status" value="1"/>
</dbReference>
<dbReference type="Proteomes" id="UP000199440">
    <property type="component" value="Unassembled WGS sequence"/>
</dbReference>
<accession>A0A1G9S3D0</accession>
<organism evidence="6 7">
    <name type="scientific">Kriegella aquimaris</name>
    <dbReference type="NCBI Taxonomy" id="192904"/>
    <lineage>
        <taxon>Bacteria</taxon>
        <taxon>Pseudomonadati</taxon>
        <taxon>Bacteroidota</taxon>
        <taxon>Flavobacteriia</taxon>
        <taxon>Flavobacteriales</taxon>
        <taxon>Flavobacteriaceae</taxon>
        <taxon>Kriegella</taxon>
    </lineage>
</organism>
<feature type="signal peptide" evidence="5">
    <location>
        <begin position="1"/>
        <end position="23"/>
    </location>
</feature>